<name>A0A1Y1YEU2_9FUNG</name>
<dbReference type="OrthoDB" id="2121326at2759"/>
<dbReference type="Pfam" id="PF00085">
    <property type="entry name" value="Thioredoxin"/>
    <property type="match status" value="1"/>
</dbReference>
<evidence type="ECO:0000256" key="1">
    <source>
        <dbReference type="ARBA" id="ARBA00004167"/>
    </source>
</evidence>
<dbReference type="Proteomes" id="UP000193498">
    <property type="component" value="Unassembled WGS sequence"/>
</dbReference>
<feature type="domain" description="Thioredoxin" evidence="5">
    <location>
        <begin position="1"/>
        <end position="62"/>
    </location>
</feature>
<dbReference type="GO" id="GO:0005783">
    <property type="term" value="C:endoplasmic reticulum"/>
    <property type="evidence" value="ECO:0007669"/>
    <property type="project" value="TreeGrafter"/>
</dbReference>
<dbReference type="InterPro" id="IPR013766">
    <property type="entry name" value="Thioredoxin_domain"/>
</dbReference>
<dbReference type="PANTHER" id="PTHR46426:SF1">
    <property type="entry name" value="PROTEIN DISULFIDE-ISOMERASE TMX3"/>
    <property type="match status" value="1"/>
</dbReference>
<dbReference type="CDD" id="cd02961">
    <property type="entry name" value="PDI_a_family"/>
    <property type="match status" value="1"/>
</dbReference>
<sequence>NDVWLVEFYAKWCSSCKQFKPMLESVAQDISLTKQNVKIGVVDADRNPSLALRFFISRLVKV</sequence>
<dbReference type="InParanoid" id="A0A1Y1YEU2"/>
<reference evidence="6 7" key="1">
    <citation type="submission" date="2016-07" db="EMBL/GenBank/DDBJ databases">
        <title>Pervasive Adenine N6-methylation of Active Genes in Fungi.</title>
        <authorList>
            <consortium name="DOE Joint Genome Institute"/>
            <person name="Mondo S.J."/>
            <person name="Dannebaum R.O."/>
            <person name="Kuo R.C."/>
            <person name="Labutti K."/>
            <person name="Haridas S."/>
            <person name="Kuo A."/>
            <person name="Salamov A."/>
            <person name="Ahrendt S.R."/>
            <person name="Lipzen A."/>
            <person name="Sullivan W."/>
            <person name="Andreopoulos W.B."/>
            <person name="Clum A."/>
            <person name="Lindquist E."/>
            <person name="Daum C."/>
            <person name="Ramamoorthy G.K."/>
            <person name="Gryganskyi A."/>
            <person name="Culley D."/>
            <person name="Magnuson J.K."/>
            <person name="James T.Y."/>
            <person name="O'Malley M.A."/>
            <person name="Stajich J.E."/>
            <person name="Spatafora J.W."/>
            <person name="Visel A."/>
            <person name="Grigoriev I.V."/>
        </authorList>
    </citation>
    <scope>NUCLEOTIDE SEQUENCE [LARGE SCALE GENOMIC DNA]</scope>
    <source>
        <strain evidence="6 7">CBS 931.73</strain>
    </source>
</reference>
<comment type="subcellular location">
    <subcellularLocation>
        <location evidence="1">Membrane</location>
        <topology evidence="1">Single-pass membrane protein</topology>
    </subcellularLocation>
</comment>
<dbReference type="STRING" id="1314790.A0A1Y1YEU2"/>
<dbReference type="AlphaFoldDB" id="A0A1Y1YEU2"/>
<evidence type="ECO:0000313" key="7">
    <source>
        <dbReference type="Proteomes" id="UP000193498"/>
    </source>
</evidence>
<evidence type="ECO:0000259" key="5">
    <source>
        <dbReference type="PROSITE" id="PS51352"/>
    </source>
</evidence>
<keyword evidence="7" id="KW-1185">Reference proteome</keyword>
<feature type="non-terminal residue" evidence="6">
    <location>
        <position position="62"/>
    </location>
</feature>
<dbReference type="EMBL" id="MCFE01000154">
    <property type="protein sequence ID" value="ORX96443.1"/>
    <property type="molecule type" value="Genomic_DNA"/>
</dbReference>
<dbReference type="PANTHER" id="PTHR46426">
    <property type="entry name" value="PROTEIN DISULFIDE-ISOMERASE TMX3"/>
    <property type="match status" value="1"/>
</dbReference>
<evidence type="ECO:0000313" key="6">
    <source>
        <dbReference type="EMBL" id="ORX96443.1"/>
    </source>
</evidence>
<dbReference type="GO" id="GO:0016020">
    <property type="term" value="C:membrane"/>
    <property type="evidence" value="ECO:0007669"/>
    <property type="project" value="UniProtKB-SubCell"/>
</dbReference>
<dbReference type="Gene3D" id="3.40.30.10">
    <property type="entry name" value="Glutaredoxin"/>
    <property type="match status" value="1"/>
</dbReference>
<gene>
    <name evidence="6" type="ORF">K493DRAFT_182524</name>
</gene>
<protein>
    <recommendedName>
        <fullName evidence="5">Thioredoxin domain-containing protein</fullName>
    </recommendedName>
</protein>
<dbReference type="InterPro" id="IPR052250">
    <property type="entry name" value="PDI_TMX3"/>
</dbReference>
<evidence type="ECO:0000256" key="3">
    <source>
        <dbReference type="ARBA" id="ARBA00022989"/>
    </source>
</evidence>
<dbReference type="InterPro" id="IPR036249">
    <property type="entry name" value="Thioredoxin-like_sf"/>
</dbReference>
<evidence type="ECO:0000256" key="2">
    <source>
        <dbReference type="ARBA" id="ARBA00022692"/>
    </source>
</evidence>
<proteinExistence type="predicted"/>
<accession>A0A1Y1YEU2</accession>
<comment type="caution">
    <text evidence="6">The sequence shown here is derived from an EMBL/GenBank/DDBJ whole genome shotgun (WGS) entry which is preliminary data.</text>
</comment>
<keyword evidence="4" id="KW-0472">Membrane</keyword>
<dbReference type="PROSITE" id="PS51352">
    <property type="entry name" value="THIOREDOXIN_2"/>
    <property type="match status" value="1"/>
</dbReference>
<organism evidence="6 7">
    <name type="scientific">Basidiobolus meristosporus CBS 931.73</name>
    <dbReference type="NCBI Taxonomy" id="1314790"/>
    <lineage>
        <taxon>Eukaryota</taxon>
        <taxon>Fungi</taxon>
        <taxon>Fungi incertae sedis</taxon>
        <taxon>Zoopagomycota</taxon>
        <taxon>Entomophthoromycotina</taxon>
        <taxon>Basidiobolomycetes</taxon>
        <taxon>Basidiobolales</taxon>
        <taxon>Basidiobolaceae</taxon>
        <taxon>Basidiobolus</taxon>
    </lineage>
</organism>
<feature type="non-terminal residue" evidence="6">
    <location>
        <position position="1"/>
    </location>
</feature>
<keyword evidence="2" id="KW-0812">Transmembrane</keyword>
<evidence type="ECO:0000256" key="4">
    <source>
        <dbReference type="ARBA" id="ARBA00023136"/>
    </source>
</evidence>
<dbReference type="SUPFAM" id="SSF52833">
    <property type="entry name" value="Thioredoxin-like"/>
    <property type="match status" value="1"/>
</dbReference>
<keyword evidence="3" id="KW-1133">Transmembrane helix</keyword>